<evidence type="ECO:0000313" key="2">
    <source>
        <dbReference type="EMBL" id="MBR0559742.1"/>
    </source>
</evidence>
<accession>A0ABS5E756</accession>
<comment type="caution">
    <text evidence="2">The sequence shown here is derived from an EMBL/GenBank/DDBJ whole genome shotgun (WGS) entry which is preliminary data.</text>
</comment>
<dbReference type="PROSITE" id="PS00409">
    <property type="entry name" value="PROKAR_NTER_METHYL"/>
    <property type="match status" value="1"/>
</dbReference>
<keyword evidence="3" id="KW-1185">Reference proteome</keyword>
<keyword evidence="1" id="KW-1133">Transmembrane helix</keyword>
<dbReference type="InterPro" id="IPR007971">
    <property type="entry name" value="Bundlin"/>
</dbReference>
<dbReference type="EMBL" id="JAGRQH010000003">
    <property type="protein sequence ID" value="MBR0559742.1"/>
    <property type="molecule type" value="Genomic_DNA"/>
</dbReference>
<sequence length="179" mass="20149">MYYSNQFARGVTLIEALLVLGIMAILIGMVMTFYAMTTEKTKNNQLIQEADKLIFITRQLSESQQNFTGFNGQVMAKTGYVENRYINKNGDLIDPYGGKIDVIPFNYQKNGIPIYLAFNFYGLSKTACVLLGTQDFGGEAQSMTVTNMREDSPDGFKPIIVVMNCDNSNDNYVNIRLQQ</sequence>
<organism evidence="2 3">
    <name type="scientific">Neokomagataea anthophila</name>
    <dbReference type="NCBI Taxonomy" id="2826925"/>
    <lineage>
        <taxon>Bacteria</taxon>
        <taxon>Pseudomonadati</taxon>
        <taxon>Pseudomonadota</taxon>
        <taxon>Alphaproteobacteria</taxon>
        <taxon>Acetobacterales</taxon>
        <taxon>Acetobacteraceae</taxon>
        <taxon>Neokomagataea</taxon>
    </lineage>
</organism>
<feature type="transmembrane region" description="Helical" evidence="1">
    <location>
        <begin position="12"/>
        <end position="36"/>
    </location>
</feature>
<keyword evidence="1" id="KW-0472">Membrane</keyword>
<dbReference type="RefSeq" id="WP_211681471.1">
    <property type="nucleotide sequence ID" value="NZ_JAGRQH010000003.1"/>
</dbReference>
<dbReference type="InterPro" id="IPR045584">
    <property type="entry name" value="Pilin-like"/>
</dbReference>
<dbReference type="Gene3D" id="3.30.1690.10">
    <property type="entry name" value="TcpA-like pilin"/>
    <property type="match status" value="1"/>
</dbReference>
<proteinExistence type="predicted"/>
<name>A0ABS5E756_9PROT</name>
<evidence type="ECO:0000313" key="3">
    <source>
        <dbReference type="Proteomes" id="UP000677812"/>
    </source>
</evidence>
<evidence type="ECO:0000256" key="1">
    <source>
        <dbReference type="SAM" id="Phobius"/>
    </source>
</evidence>
<dbReference type="SUPFAM" id="SSF54523">
    <property type="entry name" value="Pili subunits"/>
    <property type="match status" value="1"/>
</dbReference>
<protein>
    <submittedName>
        <fullName evidence="2">Type II secretion system protein</fullName>
    </submittedName>
</protein>
<reference evidence="2 3" key="1">
    <citation type="submission" date="2021-04" db="EMBL/GenBank/DDBJ databases">
        <title>The complete genome sequence of Neokomagataea sp. TBRC 2177.</title>
        <authorList>
            <person name="Charoenyingcharoen P."/>
            <person name="Yukphan P."/>
        </authorList>
    </citation>
    <scope>NUCLEOTIDE SEQUENCE [LARGE SCALE GENOMIC DNA]</scope>
    <source>
        <strain evidence="2 3">TBRC 2177</strain>
    </source>
</reference>
<keyword evidence="1" id="KW-0812">Transmembrane</keyword>
<dbReference type="InterPro" id="IPR012902">
    <property type="entry name" value="N_methyl_site"/>
</dbReference>
<dbReference type="Proteomes" id="UP000677812">
    <property type="component" value="Unassembled WGS sequence"/>
</dbReference>
<gene>
    <name evidence="2" type="ORF">KB213_06700</name>
</gene>
<dbReference type="Pfam" id="PF05307">
    <property type="entry name" value="Bundlin"/>
    <property type="match status" value="1"/>
</dbReference>